<keyword evidence="5" id="KW-0498">Mitosis</keyword>
<sequence length="1096" mass="122892">MPVRTADPPAQPPSEFTLKELAVRRIFSQVSTSYANHRKNLVALYRIQDEYASQNVLFNRGNFMKLTGDRKFERLFQELLLTALRVKKGVTEGDRLVKFVAGYTRFLNEKFPDEDDDEEGTMASRFTSNLLKFILPGFVAKDKNVRFRVSQLTTEMVTHMGPINEELFNQLRAALIGRLLDRESAVRSQAVIALAHLSVLEDPDDHDGERSILEVLLDTMSGDSSAEVRRSALLNIPIDSQTLPGIFDRMQDIDPSVRKAVYSKKLAVQRQRARGEDGEDIDGTNPVHPLQLTVSQRELVVQSGLADRDSSVSGAAAALIKSWVESLAEVPGLKAEDGSGSNYQDLLLSFLTLFDLQKGSIAQDALKSVLKSMDSTVGDGISFDETYWASLTPQKAFFARVFVERCKEEKDEARLETALPVVTRIAFLIQEAYNNLDDSISEIKADNEQSHTEIVLAELVKLATYLDYSDEIGRRKTLELVRCMLSSETLPLQLLGPCLDLLSDISASEGDLIKLVVESIAELRDSNGVGDTPEPSEEEALRLEIAYGKPRQIAEVTRNNGASAMQKLQNKKTCLRCLKICIVLLERIYGAPERNITLQVLLKSQILPSVRDEDSAIKEQGVRALGLYCLISKPLAVESFPFFINGVSFPDLPVKIAFSESAYDILMSHGTSLFKDSGITLEFVTNILVTNILKEAEMSAKAIFCEGMAKLLLSGLIKSIEVLQTLIKVYFSPLTSGNSRLRQCLAIFFPRYAHSSLANQRNMAEAFIHVFLDVCEDRKNARDADGDVEGTDSAMFVNIFADWTNPLRLMHILKAAKIYDEKAVDLSIQLEMAEDILKVLFEKDIKVSIEKNDKRALCQLLCKLHIPDIVDDYKIRSLKLLIDTLQLRCPLRDSASRIALSKFDSAISEKFKEQLEGFTEEDYRKLEELTELFEFLDSVIPFEDDEHDSNVRRKRRKRRSESIVTVSSNSRSCSPAPRKNVDMHKNKRAKLSTPNQDNEDVKASIVPQRIQPKHARASKAPADVIVISSDSDEELMPKSLEQNAHMDNEEAELDRQLNRLLISAASSSGQSEIPFDSIIDTEEEEEEEVNELLVTD</sequence>
<proteinExistence type="inferred from homology"/>
<reference evidence="10 11" key="1">
    <citation type="journal article" date="2018" name="Evol. Lett.">
        <title>Horizontal gene cluster transfer increased hallucinogenic mushroom diversity.</title>
        <authorList>
            <person name="Reynolds H.T."/>
            <person name="Vijayakumar V."/>
            <person name="Gluck-Thaler E."/>
            <person name="Korotkin H.B."/>
            <person name="Matheny P.B."/>
            <person name="Slot J.C."/>
        </authorList>
    </citation>
    <scope>NUCLEOTIDE SEQUENCE [LARGE SCALE GENOMIC DNA]</scope>
    <source>
        <strain evidence="10 11">SRW20</strain>
    </source>
</reference>
<keyword evidence="6" id="KW-0226">DNA condensation</keyword>
<dbReference type="GO" id="GO:0007076">
    <property type="term" value="P:mitotic chromosome condensation"/>
    <property type="evidence" value="ECO:0007669"/>
    <property type="project" value="InterPro"/>
</dbReference>
<evidence type="ECO:0000256" key="4">
    <source>
        <dbReference type="ARBA" id="ARBA00022618"/>
    </source>
</evidence>
<evidence type="ECO:0000256" key="1">
    <source>
        <dbReference type="ARBA" id="ARBA00004286"/>
    </source>
</evidence>
<name>A0A409VUD1_9AGAR</name>
<dbReference type="OrthoDB" id="27187at2759"/>
<dbReference type="PANTHER" id="PTHR14418:SF5">
    <property type="entry name" value="CONDENSIN COMPLEX SUBUNIT 3"/>
    <property type="match status" value="1"/>
</dbReference>
<feature type="region of interest" description="Disordered" evidence="8">
    <location>
        <begin position="946"/>
        <end position="1000"/>
    </location>
</feature>
<comment type="similarity">
    <text evidence="2">Belongs to the CND3 (condensin subunit 3) family.</text>
</comment>
<dbReference type="AlphaFoldDB" id="A0A409VUD1"/>
<dbReference type="GO" id="GO:0051301">
    <property type="term" value="P:cell division"/>
    <property type="evidence" value="ECO:0007669"/>
    <property type="project" value="UniProtKB-KW"/>
</dbReference>
<keyword evidence="3" id="KW-0158">Chromosome</keyword>
<keyword evidence="11" id="KW-1185">Reference proteome</keyword>
<evidence type="ECO:0000313" key="11">
    <source>
        <dbReference type="Proteomes" id="UP000284706"/>
    </source>
</evidence>
<dbReference type="InterPro" id="IPR016024">
    <property type="entry name" value="ARM-type_fold"/>
</dbReference>
<dbReference type="Pfam" id="PF12719">
    <property type="entry name" value="Cnd3"/>
    <property type="match status" value="1"/>
</dbReference>
<dbReference type="InParanoid" id="A0A409VUD1"/>
<protein>
    <recommendedName>
        <fullName evidence="9">Nuclear condensin complex subunit 3 C-terminal domain-containing protein</fullName>
    </recommendedName>
</protein>
<dbReference type="GO" id="GO:0000793">
    <property type="term" value="C:condensed chromosome"/>
    <property type="evidence" value="ECO:0007669"/>
    <property type="project" value="TreeGrafter"/>
</dbReference>
<evidence type="ECO:0000256" key="2">
    <source>
        <dbReference type="ARBA" id="ARBA00006533"/>
    </source>
</evidence>
<dbReference type="EMBL" id="NHYE01005560">
    <property type="protein sequence ID" value="PPQ69865.1"/>
    <property type="molecule type" value="Genomic_DNA"/>
</dbReference>
<keyword evidence="7" id="KW-0131">Cell cycle</keyword>
<evidence type="ECO:0000256" key="3">
    <source>
        <dbReference type="ARBA" id="ARBA00022454"/>
    </source>
</evidence>
<dbReference type="Proteomes" id="UP000284706">
    <property type="component" value="Unassembled WGS sequence"/>
</dbReference>
<evidence type="ECO:0000256" key="5">
    <source>
        <dbReference type="ARBA" id="ARBA00022776"/>
    </source>
</evidence>
<feature type="domain" description="Nuclear condensin complex subunit 3 C-terminal" evidence="9">
    <location>
        <begin position="576"/>
        <end position="866"/>
    </location>
</feature>
<evidence type="ECO:0000256" key="7">
    <source>
        <dbReference type="ARBA" id="ARBA00023306"/>
    </source>
</evidence>
<organism evidence="10 11">
    <name type="scientific">Gymnopilus dilepis</name>
    <dbReference type="NCBI Taxonomy" id="231916"/>
    <lineage>
        <taxon>Eukaryota</taxon>
        <taxon>Fungi</taxon>
        <taxon>Dikarya</taxon>
        <taxon>Basidiomycota</taxon>
        <taxon>Agaricomycotina</taxon>
        <taxon>Agaricomycetes</taxon>
        <taxon>Agaricomycetidae</taxon>
        <taxon>Agaricales</taxon>
        <taxon>Agaricineae</taxon>
        <taxon>Hymenogastraceae</taxon>
        <taxon>Gymnopilus</taxon>
    </lineage>
</organism>
<dbReference type="InterPro" id="IPR025977">
    <property type="entry name" value="Cnd3_C"/>
</dbReference>
<dbReference type="InterPro" id="IPR011989">
    <property type="entry name" value="ARM-like"/>
</dbReference>
<dbReference type="Gene3D" id="1.25.10.10">
    <property type="entry name" value="Leucine-rich Repeat Variant"/>
    <property type="match status" value="1"/>
</dbReference>
<evidence type="ECO:0000256" key="6">
    <source>
        <dbReference type="ARBA" id="ARBA00023067"/>
    </source>
</evidence>
<keyword evidence="4" id="KW-0132">Cell division</keyword>
<dbReference type="STRING" id="231916.A0A409VUD1"/>
<dbReference type="FunCoup" id="A0A409VUD1">
    <property type="interactions" value="245"/>
</dbReference>
<dbReference type="InterPro" id="IPR027165">
    <property type="entry name" value="CND3"/>
</dbReference>
<accession>A0A409VUD1</accession>
<comment type="caution">
    <text evidence="10">The sequence shown here is derived from an EMBL/GenBank/DDBJ whole genome shotgun (WGS) entry which is preliminary data.</text>
</comment>
<comment type="subcellular location">
    <subcellularLocation>
        <location evidence="1">Chromosome</location>
    </subcellularLocation>
</comment>
<evidence type="ECO:0000313" key="10">
    <source>
        <dbReference type="EMBL" id="PPQ69865.1"/>
    </source>
</evidence>
<evidence type="ECO:0000259" key="9">
    <source>
        <dbReference type="Pfam" id="PF12719"/>
    </source>
</evidence>
<dbReference type="PANTHER" id="PTHR14418">
    <property type="entry name" value="CONDENSIN COMPLEX SUBUNIT 3-RELATED"/>
    <property type="match status" value="1"/>
</dbReference>
<dbReference type="SUPFAM" id="SSF48371">
    <property type="entry name" value="ARM repeat"/>
    <property type="match status" value="1"/>
</dbReference>
<feature type="compositionally biased region" description="Polar residues" evidence="8">
    <location>
        <begin position="962"/>
        <end position="973"/>
    </location>
</feature>
<evidence type="ECO:0000256" key="8">
    <source>
        <dbReference type="SAM" id="MobiDB-lite"/>
    </source>
</evidence>
<dbReference type="GO" id="GO:0000796">
    <property type="term" value="C:condensin complex"/>
    <property type="evidence" value="ECO:0007669"/>
    <property type="project" value="InterPro"/>
</dbReference>
<gene>
    <name evidence="10" type="ORF">CVT26_014142</name>
</gene>